<keyword evidence="3" id="KW-1185">Reference proteome</keyword>
<feature type="region of interest" description="Disordered" evidence="1">
    <location>
        <begin position="1"/>
        <end position="66"/>
    </location>
</feature>
<organism evidence="2 3">
    <name type="scientific">Portunus trituberculatus</name>
    <name type="common">Swimming crab</name>
    <name type="synonym">Neptunus trituberculatus</name>
    <dbReference type="NCBI Taxonomy" id="210409"/>
    <lineage>
        <taxon>Eukaryota</taxon>
        <taxon>Metazoa</taxon>
        <taxon>Ecdysozoa</taxon>
        <taxon>Arthropoda</taxon>
        <taxon>Crustacea</taxon>
        <taxon>Multicrustacea</taxon>
        <taxon>Malacostraca</taxon>
        <taxon>Eumalacostraca</taxon>
        <taxon>Eucarida</taxon>
        <taxon>Decapoda</taxon>
        <taxon>Pleocyemata</taxon>
        <taxon>Brachyura</taxon>
        <taxon>Eubrachyura</taxon>
        <taxon>Portunoidea</taxon>
        <taxon>Portunidae</taxon>
        <taxon>Portuninae</taxon>
        <taxon>Portunus</taxon>
    </lineage>
</organism>
<comment type="caution">
    <text evidence="2">The sequence shown here is derived from an EMBL/GenBank/DDBJ whole genome shotgun (WGS) entry which is preliminary data.</text>
</comment>
<dbReference type="EMBL" id="VSRR010007554">
    <property type="protein sequence ID" value="MPC47106.1"/>
    <property type="molecule type" value="Genomic_DNA"/>
</dbReference>
<protein>
    <submittedName>
        <fullName evidence="2">Uncharacterized protein</fullName>
    </submittedName>
</protein>
<gene>
    <name evidence="2" type="ORF">E2C01_040841</name>
</gene>
<name>A0A5B7FNS0_PORTR</name>
<sequence length="66" mass="7360">MFTWSHVRQSIPPRQAACLPGRMQQAAPTTAPHPRVPPDNTTTPPAGDCRPPRLAPLPQRYAMRVY</sequence>
<evidence type="ECO:0000256" key="1">
    <source>
        <dbReference type="SAM" id="MobiDB-lite"/>
    </source>
</evidence>
<reference evidence="2 3" key="1">
    <citation type="submission" date="2019-05" db="EMBL/GenBank/DDBJ databases">
        <title>Another draft genome of Portunus trituberculatus and its Hox gene families provides insights of decapod evolution.</title>
        <authorList>
            <person name="Jeong J.-H."/>
            <person name="Song I."/>
            <person name="Kim S."/>
            <person name="Choi T."/>
            <person name="Kim D."/>
            <person name="Ryu S."/>
            <person name="Kim W."/>
        </authorList>
    </citation>
    <scope>NUCLEOTIDE SEQUENCE [LARGE SCALE GENOMIC DNA]</scope>
    <source>
        <tissue evidence="2">Muscle</tissue>
    </source>
</reference>
<evidence type="ECO:0000313" key="2">
    <source>
        <dbReference type="EMBL" id="MPC47106.1"/>
    </source>
</evidence>
<proteinExistence type="predicted"/>
<accession>A0A5B7FNS0</accession>
<dbReference type="AlphaFoldDB" id="A0A5B7FNS0"/>
<evidence type="ECO:0000313" key="3">
    <source>
        <dbReference type="Proteomes" id="UP000324222"/>
    </source>
</evidence>
<dbReference type="Proteomes" id="UP000324222">
    <property type="component" value="Unassembled WGS sequence"/>
</dbReference>